<dbReference type="EMBL" id="GGEC01081947">
    <property type="protein sequence ID" value="MBX62431.1"/>
    <property type="molecule type" value="Transcribed_RNA"/>
</dbReference>
<name>A0A2P2Q633_RHIMU</name>
<accession>A0A2P2Q633</accession>
<reference evidence="1" key="1">
    <citation type="submission" date="2018-02" db="EMBL/GenBank/DDBJ databases">
        <title>Rhizophora mucronata_Transcriptome.</title>
        <authorList>
            <person name="Meera S.P."/>
            <person name="Sreeshan A."/>
            <person name="Augustine A."/>
        </authorList>
    </citation>
    <scope>NUCLEOTIDE SEQUENCE</scope>
    <source>
        <tissue evidence="1">Leaf</tissue>
    </source>
</reference>
<dbReference type="AlphaFoldDB" id="A0A2P2Q633"/>
<proteinExistence type="predicted"/>
<sequence length="27" mass="3657">MWWFRLLFVFFLYPFLKYKKINWEKGR</sequence>
<organism evidence="1">
    <name type="scientific">Rhizophora mucronata</name>
    <name type="common">Asiatic mangrove</name>
    <dbReference type="NCBI Taxonomy" id="61149"/>
    <lineage>
        <taxon>Eukaryota</taxon>
        <taxon>Viridiplantae</taxon>
        <taxon>Streptophyta</taxon>
        <taxon>Embryophyta</taxon>
        <taxon>Tracheophyta</taxon>
        <taxon>Spermatophyta</taxon>
        <taxon>Magnoliopsida</taxon>
        <taxon>eudicotyledons</taxon>
        <taxon>Gunneridae</taxon>
        <taxon>Pentapetalae</taxon>
        <taxon>rosids</taxon>
        <taxon>fabids</taxon>
        <taxon>Malpighiales</taxon>
        <taxon>Rhizophoraceae</taxon>
        <taxon>Rhizophora</taxon>
    </lineage>
</organism>
<protein>
    <submittedName>
        <fullName evidence="1">Uncharacterized protein</fullName>
    </submittedName>
</protein>
<evidence type="ECO:0000313" key="1">
    <source>
        <dbReference type="EMBL" id="MBX62431.1"/>
    </source>
</evidence>